<feature type="domain" description="DUF6542" evidence="3">
    <location>
        <begin position="14"/>
        <end position="134"/>
    </location>
</feature>
<reference evidence="4 5" key="1">
    <citation type="journal article" date="2016" name="Antonie Van Leeuwenhoek">
        <title>Nocardia donostiensis sp. nov., isolated from human respiratory specimens.</title>
        <authorList>
            <person name="Ercibengoa M."/>
            <person name="Bell M."/>
            <person name="Marimon J.M."/>
            <person name="Humrighouse B."/>
            <person name="Klenk H.P."/>
            <person name="Potter G."/>
            <person name="Perez-Trallero E."/>
        </authorList>
    </citation>
    <scope>NUCLEOTIDE SEQUENCE [LARGE SCALE GENOMIC DNA]</scope>
    <source>
        <strain evidence="4 5">X1655</strain>
    </source>
</reference>
<dbReference type="Pfam" id="PF20177">
    <property type="entry name" value="DUF6542"/>
    <property type="match status" value="1"/>
</dbReference>
<organism evidence="4 5">
    <name type="scientific">Nocardia donostiensis</name>
    <dbReference type="NCBI Taxonomy" id="1538463"/>
    <lineage>
        <taxon>Bacteria</taxon>
        <taxon>Bacillati</taxon>
        <taxon>Actinomycetota</taxon>
        <taxon>Actinomycetes</taxon>
        <taxon>Mycobacteriales</taxon>
        <taxon>Nocardiaceae</taxon>
        <taxon>Nocardia</taxon>
    </lineage>
</organism>
<evidence type="ECO:0000313" key="5">
    <source>
        <dbReference type="Proteomes" id="UP000188836"/>
    </source>
</evidence>
<feature type="transmembrane region" description="Helical" evidence="2">
    <location>
        <begin position="71"/>
        <end position="89"/>
    </location>
</feature>
<feature type="transmembrane region" description="Helical" evidence="2">
    <location>
        <begin position="12"/>
        <end position="34"/>
    </location>
</feature>
<feature type="compositionally biased region" description="Basic and acidic residues" evidence="1">
    <location>
        <begin position="218"/>
        <end position="242"/>
    </location>
</feature>
<feature type="transmembrane region" description="Helical" evidence="2">
    <location>
        <begin position="109"/>
        <end position="132"/>
    </location>
</feature>
<keyword evidence="2" id="KW-0812">Transmembrane</keyword>
<protein>
    <recommendedName>
        <fullName evidence="3">DUF6542 domain-containing protein</fullName>
    </recommendedName>
</protein>
<proteinExistence type="predicted"/>
<keyword evidence="5" id="KW-1185">Reference proteome</keyword>
<keyword evidence="2" id="KW-1133">Transmembrane helix</keyword>
<dbReference type="AlphaFoldDB" id="A0A1W0B4T3"/>
<dbReference type="InterPro" id="IPR046672">
    <property type="entry name" value="DUF6542"/>
</dbReference>
<feature type="region of interest" description="Disordered" evidence="1">
    <location>
        <begin position="135"/>
        <end position="286"/>
    </location>
</feature>
<dbReference type="EMBL" id="MUMY01000001">
    <property type="protein sequence ID" value="ONM50778.1"/>
    <property type="molecule type" value="Genomic_DNA"/>
</dbReference>
<feature type="compositionally biased region" description="Basic and acidic residues" evidence="1">
    <location>
        <begin position="135"/>
        <end position="147"/>
    </location>
</feature>
<sequence>MPAPQRSILPTVPGVSAGAAVLIAVAFTFLGFLIDLLGDGSELTGSFSTMYVIGCLAAVLAVRLRGLFTTLVLPPLLLFVAVPLAYQQLTGSVSTSIKDILLNLAIPLVHRFPAMMIATVLVLLVGAARIVMHRQEQAAEHSTEARRGTSWGRRQADRPRPGRGKGSRTSGATRRKPKNSELDDHNGVGSDVPSRRNGRRRPAPVADAPPRVAAGSSRAREPRREPRAREPRMRELRTRVDRPAAPFPDEPSRPAANRRRGEPPHPQPIVRYRDREPAERRRPETL</sequence>
<dbReference type="STRING" id="1538463.B0T36_00560"/>
<evidence type="ECO:0000256" key="1">
    <source>
        <dbReference type="SAM" id="MobiDB-lite"/>
    </source>
</evidence>
<evidence type="ECO:0000313" key="4">
    <source>
        <dbReference type="EMBL" id="ONM50778.1"/>
    </source>
</evidence>
<keyword evidence="2" id="KW-0472">Membrane</keyword>
<gene>
    <name evidence="4" type="ORF">B0T46_01625</name>
</gene>
<accession>A0A1W0B4T3</accession>
<feature type="compositionally biased region" description="Basic and acidic residues" evidence="1">
    <location>
        <begin position="271"/>
        <end position="286"/>
    </location>
</feature>
<dbReference type="Proteomes" id="UP000188836">
    <property type="component" value="Unassembled WGS sequence"/>
</dbReference>
<comment type="caution">
    <text evidence="4">The sequence shown here is derived from an EMBL/GenBank/DDBJ whole genome shotgun (WGS) entry which is preliminary data.</text>
</comment>
<feature type="compositionally biased region" description="Low complexity" evidence="1">
    <location>
        <begin position="203"/>
        <end position="214"/>
    </location>
</feature>
<name>A0A1W0B4T3_9NOCA</name>
<evidence type="ECO:0000256" key="2">
    <source>
        <dbReference type="SAM" id="Phobius"/>
    </source>
</evidence>
<feature type="transmembrane region" description="Helical" evidence="2">
    <location>
        <begin position="46"/>
        <end position="64"/>
    </location>
</feature>
<evidence type="ECO:0000259" key="3">
    <source>
        <dbReference type="Pfam" id="PF20177"/>
    </source>
</evidence>